<gene>
    <name evidence="1" type="ORF">MtrunA17_Chr8g0370521</name>
</gene>
<dbReference type="Proteomes" id="UP000265566">
    <property type="component" value="Chromosome 8"/>
</dbReference>
<proteinExistence type="predicted"/>
<dbReference type="EMBL" id="PSQE01000008">
    <property type="protein sequence ID" value="RHN41859.1"/>
    <property type="molecule type" value="Genomic_DNA"/>
</dbReference>
<accession>A0A396GL46</accession>
<dbReference type="Gramene" id="rna48222">
    <property type="protein sequence ID" value="RHN41859.1"/>
    <property type="gene ID" value="gene48222"/>
</dbReference>
<protein>
    <submittedName>
        <fullName evidence="1">Uncharacterized protein</fullName>
    </submittedName>
</protein>
<evidence type="ECO:0000313" key="2">
    <source>
        <dbReference type="Proteomes" id="UP000265566"/>
    </source>
</evidence>
<dbReference type="AlphaFoldDB" id="A0A396GL46"/>
<name>A0A396GL46_MEDTR</name>
<organism evidence="1 2">
    <name type="scientific">Medicago truncatula</name>
    <name type="common">Barrel medic</name>
    <name type="synonym">Medicago tribuloides</name>
    <dbReference type="NCBI Taxonomy" id="3880"/>
    <lineage>
        <taxon>Eukaryota</taxon>
        <taxon>Viridiplantae</taxon>
        <taxon>Streptophyta</taxon>
        <taxon>Embryophyta</taxon>
        <taxon>Tracheophyta</taxon>
        <taxon>Spermatophyta</taxon>
        <taxon>Magnoliopsida</taxon>
        <taxon>eudicotyledons</taxon>
        <taxon>Gunneridae</taxon>
        <taxon>Pentapetalae</taxon>
        <taxon>rosids</taxon>
        <taxon>fabids</taxon>
        <taxon>Fabales</taxon>
        <taxon>Fabaceae</taxon>
        <taxon>Papilionoideae</taxon>
        <taxon>50 kb inversion clade</taxon>
        <taxon>NPAAA clade</taxon>
        <taxon>Hologalegina</taxon>
        <taxon>IRL clade</taxon>
        <taxon>Trifolieae</taxon>
        <taxon>Medicago</taxon>
    </lineage>
</organism>
<reference evidence="2" key="1">
    <citation type="journal article" date="2018" name="Nat. Plants">
        <title>Whole-genome landscape of Medicago truncatula symbiotic genes.</title>
        <authorList>
            <person name="Pecrix Y."/>
            <person name="Staton S.E."/>
            <person name="Sallet E."/>
            <person name="Lelandais-Briere C."/>
            <person name="Moreau S."/>
            <person name="Carrere S."/>
            <person name="Blein T."/>
            <person name="Jardinaud M.F."/>
            <person name="Latrasse D."/>
            <person name="Zouine M."/>
            <person name="Zahm M."/>
            <person name="Kreplak J."/>
            <person name="Mayjonade B."/>
            <person name="Satge C."/>
            <person name="Perez M."/>
            <person name="Cauet S."/>
            <person name="Marande W."/>
            <person name="Chantry-Darmon C."/>
            <person name="Lopez-Roques C."/>
            <person name="Bouchez O."/>
            <person name="Berard A."/>
            <person name="Debelle F."/>
            <person name="Munos S."/>
            <person name="Bendahmane A."/>
            <person name="Berges H."/>
            <person name="Niebel A."/>
            <person name="Buitink J."/>
            <person name="Frugier F."/>
            <person name="Benhamed M."/>
            <person name="Crespi M."/>
            <person name="Gouzy J."/>
            <person name="Gamas P."/>
        </authorList>
    </citation>
    <scope>NUCLEOTIDE SEQUENCE [LARGE SCALE GENOMIC DNA]</scope>
    <source>
        <strain evidence="2">cv. Jemalong A17</strain>
    </source>
</reference>
<sequence>MVVQASVRFPNLPHVVGFWSAAFLRSAKGRAVVVDSVFGWLVVSLLRAERRWFKGWR</sequence>
<comment type="caution">
    <text evidence="1">The sequence shown here is derived from an EMBL/GenBank/DDBJ whole genome shotgun (WGS) entry which is preliminary data.</text>
</comment>
<evidence type="ECO:0000313" key="1">
    <source>
        <dbReference type="EMBL" id="RHN41859.1"/>
    </source>
</evidence>